<reference evidence="2" key="1">
    <citation type="journal article" date="2021" name="Nat. Commun.">
        <title>Genetic determinants of endophytism in the Arabidopsis root mycobiome.</title>
        <authorList>
            <person name="Mesny F."/>
            <person name="Miyauchi S."/>
            <person name="Thiergart T."/>
            <person name="Pickel B."/>
            <person name="Atanasova L."/>
            <person name="Karlsson M."/>
            <person name="Huettel B."/>
            <person name="Barry K.W."/>
            <person name="Haridas S."/>
            <person name="Chen C."/>
            <person name="Bauer D."/>
            <person name="Andreopoulos W."/>
            <person name="Pangilinan J."/>
            <person name="LaButti K."/>
            <person name="Riley R."/>
            <person name="Lipzen A."/>
            <person name="Clum A."/>
            <person name="Drula E."/>
            <person name="Henrissat B."/>
            <person name="Kohler A."/>
            <person name="Grigoriev I.V."/>
            <person name="Martin F.M."/>
            <person name="Hacquard S."/>
        </authorList>
    </citation>
    <scope>NUCLEOTIDE SEQUENCE</scope>
    <source>
        <strain evidence="2">MPI-SDFR-AT-0073</strain>
    </source>
</reference>
<dbReference type="Proteomes" id="UP000758603">
    <property type="component" value="Unassembled WGS sequence"/>
</dbReference>
<protein>
    <submittedName>
        <fullName evidence="2">Uncharacterized protein</fullName>
    </submittedName>
</protein>
<feature type="transmembrane region" description="Helical" evidence="1">
    <location>
        <begin position="49"/>
        <end position="66"/>
    </location>
</feature>
<sequence>MVTKNRHRVRRLETAFLFYSIPMSSGGPLGCLLCSSVMVHFVYPTDRRALFIVSLVLSLIWKPCTISTWNISAVHACCNEIINCPRNTLRISYSVHLLRRNASAKENKKGHRGALVQHPSHMYAPTRAVSRSFCF</sequence>
<feature type="transmembrane region" description="Helical" evidence="1">
    <location>
        <begin position="16"/>
        <end position="43"/>
    </location>
</feature>
<dbReference type="EMBL" id="JAGPXC010000013">
    <property type="protein sequence ID" value="KAH6643438.1"/>
    <property type="molecule type" value="Genomic_DNA"/>
</dbReference>
<dbReference type="RefSeq" id="XP_045951368.1">
    <property type="nucleotide sequence ID" value="XM_046104340.1"/>
</dbReference>
<dbReference type="AlphaFoldDB" id="A0A9P8U854"/>
<name>A0A9P8U854_9PEZI</name>
<keyword evidence="1" id="KW-0812">Transmembrane</keyword>
<keyword evidence="3" id="KW-1185">Reference proteome</keyword>
<dbReference type="GeneID" id="70133231"/>
<evidence type="ECO:0000313" key="3">
    <source>
        <dbReference type="Proteomes" id="UP000758603"/>
    </source>
</evidence>
<proteinExistence type="predicted"/>
<gene>
    <name evidence="2" type="ORF">BKA67DRAFT_587679</name>
</gene>
<keyword evidence="1" id="KW-1133">Transmembrane helix</keyword>
<evidence type="ECO:0000256" key="1">
    <source>
        <dbReference type="SAM" id="Phobius"/>
    </source>
</evidence>
<organism evidence="2 3">
    <name type="scientific">Truncatella angustata</name>
    <dbReference type="NCBI Taxonomy" id="152316"/>
    <lineage>
        <taxon>Eukaryota</taxon>
        <taxon>Fungi</taxon>
        <taxon>Dikarya</taxon>
        <taxon>Ascomycota</taxon>
        <taxon>Pezizomycotina</taxon>
        <taxon>Sordariomycetes</taxon>
        <taxon>Xylariomycetidae</taxon>
        <taxon>Amphisphaeriales</taxon>
        <taxon>Sporocadaceae</taxon>
        <taxon>Truncatella</taxon>
    </lineage>
</organism>
<keyword evidence="1" id="KW-0472">Membrane</keyword>
<comment type="caution">
    <text evidence="2">The sequence shown here is derived from an EMBL/GenBank/DDBJ whole genome shotgun (WGS) entry which is preliminary data.</text>
</comment>
<evidence type="ECO:0000313" key="2">
    <source>
        <dbReference type="EMBL" id="KAH6643438.1"/>
    </source>
</evidence>
<accession>A0A9P8U854</accession>